<evidence type="ECO:0000313" key="4">
    <source>
        <dbReference type="Proteomes" id="UP000053467"/>
    </source>
</evidence>
<dbReference type="SUPFAM" id="SSF103481">
    <property type="entry name" value="Multidrug resistance efflux transporter EmrE"/>
    <property type="match status" value="2"/>
</dbReference>
<dbReference type="Pfam" id="PF00892">
    <property type="entry name" value="EamA"/>
    <property type="match status" value="2"/>
</dbReference>
<feature type="transmembrane region" description="Helical" evidence="1">
    <location>
        <begin position="68"/>
        <end position="86"/>
    </location>
</feature>
<feature type="transmembrane region" description="Helical" evidence="1">
    <location>
        <begin position="123"/>
        <end position="141"/>
    </location>
</feature>
<keyword evidence="1" id="KW-1133">Transmembrane helix</keyword>
<feature type="transmembrane region" description="Helical" evidence="1">
    <location>
        <begin position="275"/>
        <end position="292"/>
    </location>
</feature>
<sequence>MKEKKIGLVYAFVALFLWGIHGVAGRYLACENVNMLFVAAVRFFIGTFLFFIFLVFTKNLDFNLKEKFKLVLLISIIGITGNSLLYHISLKYLSGTLVMIFENLSPIFVILLSFFIDKEKPTFYEIIAFILSFLGIIVIVLGKEHFLDLKDNFYLGIFWGILTGMSFGFYVYLSSKLVAPLREKPEKIINFLFKIFLISSITVSPIVFFSSNKPTKFEHWFWILEMGVFQSGLAYIFWNYALSYLPVNSTSILFIFTILFTTINEIIFLKLKLNVFLILGGSLIILSGYLISKNLKKSEGKG</sequence>
<feature type="domain" description="EamA" evidence="2">
    <location>
        <begin position="6"/>
        <end position="140"/>
    </location>
</feature>
<feature type="transmembrane region" description="Helical" evidence="1">
    <location>
        <begin position="250"/>
        <end position="269"/>
    </location>
</feature>
<feature type="transmembrane region" description="Helical" evidence="1">
    <location>
        <begin position="220"/>
        <end position="238"/>
    </location>
</feature>
<comment type="caution">
    <text evidence="3">The sequence shown here is derived from an EMBL/GenBank/DDBJ whole genome shotgun (WGS) entry which is preliminary data.</text>
</comment>
<accession>A0A117M6H4</accession>
<dbReference type="Gene3D" id="1.10.3730.20">
    <property type="match status" value="1"/>
</dbReference>
<evidence type="ECO:0000256" key="1">
    <source>
        <dbReference type="SAM" id="Phobius"/>
    </source>
</evidence>
<keyword evidence="1" id="KW-0472">Membrane</keyword>
<feature type="transmembrane region" description="Helical" evidence="1">
    <location>
        <begin position="35"/>
        <end position="56"/>
    </location>
</feature>
<dbReference type="PANTHER" id="PTHR22911:SF79">
    <property type="entry name" value="MOBA-LIKE NTP TRANSFERASE DOMAIN-CONTAINING PROTEIN"/>
    <property type="match status" value="1"/>
</dbReference>
<evidence type="ECO:0000313" key="3">
    <source>
        <dbReference type="EMBL" id="KUK87056.1"/>
    </source>
</evidence>
<organism evidence="3 4">
    <name type="scientific">candidate division TA06 bacterium 34_109</name>
    <dbReference type="NCBI Taxonomy" id="1635277"/>
    <lineage>
        <taxon>Bacteria</taxon>
        <taxon>Bacteria division TA06</taxon>
    </lineage>
</organism>
<feature type="transmembrane region" description="Helical" evidence="1">
    <location>
        <begin position="92"/>
        <end position="116"/>
    </location>
</feature>
<proteinExistence type="predicted"/>
<dbReference type="EMBL" id="LGGX01000008">
    <property type="protein sequence ID" value="KUK87056.1"/>
    <property type="molecule type" value="Genomic_DNA"/>
</dbReference>
<dbReference type="PANTHER" id="PTHR22911">
    <property type="entry name" value="ACYL-MALONYL CONDENSING ENZYME-RELATED"/>
    <property type="match status" value="1"/>
</dbReference>
<dbReference type="InterPro" id="IPR000620">
    <property type="entry name" value="EamA_dom"/>
</dbReference>
<feature type="domain" description="EamA" evidence="2">
    <location>
        <begin position="155"/>
        <end position="292"/>
    </location>
</feature>
<reference evidence="4" key="1">
    <citation type="journal article" date="2015" name="MBio">
        <title>Genome-Resolved Metagenomic Analysis Reveals Roles for Candidate Phyla and Other Microbial Community Members in Biogeochemical Transformations in Oil Reservoirs.</title>
        <authorList>
            <person name="Hu P."/>
            <person name="Tom L."/>
            <person name="Singh A."/>
            <person name="Thomas B.C."/>
            <person name="Baker B.J."/>
            <person name="Piceno Y.M."/>
            <person name="Andersen G.L."/>
            <person name="Banfield J.F."/>
        </authorList>
    </citation>
    <scope>NUCLEOTIDE SEQUENCE [LARGE SCALE GENOMIC DNA]</scope>
</reference>
<name>A0A117M6H4_UNCT6</name>
<gene>
    <name evidence="3" type="ORF">XE03_1006</name>
</gene>
<dbReference type="AlphaFoldDB" id="A0A117M6H4"/>
<evidence type="ECO:0000259" key="2">
    <source>
        <dbReference type="Pfam" id="PF00892"/>
    </source>
</evidence>
<feature type="transmembrane region" description="Helical" evidence="1">
    <location>
        <begin position="188"/>
        <end position="208"/>
    </location>
</feature>
<keyword evidence="1" id="KW-0812">Transmembrane</keyword>
<feature type="transmembrane region" description="Helical" evidence="1">
    <location>
        <begin position="7"/>
        <end position="29"/>
    </location>
</feature>
<feature type="transmembrane region" description="Helical" evidence="1">
    <location>
        <begin position="153"/>
        <end position="173"/>
    </location>
</feature>
<dbReference type="GO" id="GO:0016020">
    <property type="term" value="C:membrane"/>
    <property type="evidence" value="ECO:0007669"/>
    <property type="project" value="InterPro"/>
</dbReference>
<protein>
    <submittedName>
        <fullName evidence="3">Putative permease, DMT superfamily</fullName>
    </submittedName>
</protein>
<dbReference type="Proteomes" id="UP000053467">
    <property type="component" value="Unassembled WGS sequence"/>
</dbReference>
<dbReference type="InterPro" id="IPR037185">
    <property type="entry name" value="EmrE-like"/>
</dbReference>